<dbReference type="InterPro" id="IPR001466">
    <property type="entry name" value="Beta-lactam-related"/>
</dbReference>
<feature type="signal peptide" evidence="7">
    <location>
        <begin position="1"/>
        <end position="23"/>
    </location>
</feature>
<keyword evidence="5 6" id="KW-0046">Antibiotic resistance</keyword>
<dbReference type="Gene3D" id="3.40.710.10">
    <property type="entry name" value="DD-peptidase/beta-lactamase superfamily"/>
    <property type="match status" value="1"/>
</dbReference>
<dbReference type="EMBL" id="CABFWF030000011">
    <property type="protein sequence ID" value="CAD7037558.1"/>
    <property type="molecule type" value="Genomic_DNA"/>
</dbReference>
<evidence type="ECO:0000256" key="6">
    <source>
        <dbReference type="RuleBase" id="RU361140"/>
    </source>
</evidence>
<evidence type="ECO:0000256" key="4">
    <source>
        <dbReference type="ARBA" id="ARBA00022801"/>
    </source>
</evidence>
<comment type="catalytic activity">
    <reaction evidence="1 6">
        <text>a beta-lactam + H2O = a substituted beta-amino acid</text>
        <dbReference type="Rhea" id="RHEA:20401"/>
        <dbReference type="ChEBI" id="CHEBI:15377"/>
        <dbReference type="ChEBI" id="CHEBI:35627"/>
        <dbReference type="ChEBI" id="CHEBI:140347"/>
        <dbReference type="EC" id="3.5.2.6"/>
    </reaction>
</comment>
<sequence length="385" mass="42177">MATLNKSTCIATAFLMLAPPAHPASPERGSLEHIVNGAVQPVLEAHEVPGMVVGLTIDGERYFFEYGVASKESGRRATKDTFFEIGSISKAFTATLAAYAQESGSLSLTDKASRYLPALEGSNLDRVSLLQLGTYSAGGLPLQFPDHVTDQEELVKFYRSWRPEYEPGTHRLYSNPSIGLFGFLAARSLGKSFDEVMESLLLPKLGLEDTFIDVPDHRIGDYAFGYTKSGNPIRVSPGMFDSEAYGIKTTAADMLQFLEANMGQQELEDDLSQALATTRTGYFKVGDMVQGLGWEIYQWPIELDRLLDGNSAELAFKPHKVTKLDPPKPLPGQILVNKTGSTNGFGAYVAFLPGSRIGLVMLANKNYPIPERVRIAYEIMTALED</sequence>
<evidence type="ECO:0000256" key="3">
    <source>
        <dbReference type="ARBA" id="ARBA00012865"/>
    </source>
</evidence>
<dbReference type="EC" id="3.5.2.6" evidence="3 6"/>
<evidence type="ECO:0000259" key="8">
    <source>
        <dbReference type="Pfam" id="PF00144"/>
    </source>
</evidence>
<gene>
    <name evidence="9" type="ORF">REJC140_03676</name>
</gene>
<reference evidence="9 10" key="1">
    <citation type="submission" date="2020-11" db="EMBL/GenBank/DDBJ databases">
        <authorList>
            <person name="Lassalle F."/>
        </authorList>
    </citation>
    <scope>NUCLEOTIDE SEQUENCE [LARGE SCALE GENOMIC DNA]</scope>
    <source>
        <strain evidence="9 10">JC140</strain>
    </source>
</reference>
<evidence type="ECO:0000256" key="1">
    <source>
        <dbReference type="ARBA" id="ARBA00001526"/>
    </source>
</evidence>
<keyword evidence="4 6" id="KW-0378">Hydrolase</keyword>
<accession>A0ABN7JML6</accession>
<dbReference type="InterPro" id="IPR012338">
    <property type="entry name" value="Beta-lactam/transpept-like"/>
</dbReference>
<evidence type="ECO:0000313" key="10">
    <source>
        <dbReference type="Proteomes" id="UP000606921"/>
    </source>
</evidence>
<keyword evidence="10" id="KW-1185">Reference proteome</keyword>
<comment type="similarity">
    <text evidence="2 6">Belongs to the class-C beta-lactamase family.</text>
</comment>
<evidence type="ECO:0000313" key="9">
    <source>
        <dbReference type="EMBL" id="CAD7037558.1"/>
    </source>
</evidence>
<feature type="chain" id="PRO_5046256235" description="Beta-lactamase" evidence="7">
    <location>
        <begin position="24"/>
        <end position="385"/>
    </location>
</feature>
<dbReference type="SUPFAM" id="SSF56601">
    <property type="entry name" value="beta-lactamase/transpeptidase-like"/>
    <property type="match status" value="1"/>
</dbReference>
<protein>
    <recommendedName>
        <fullName evidence="3 6">Beta-lactamase</fullName>
        <ecNumber evidence="3 6">3.5.2.6</ecNumber>
    </recommendedName>
</protein>
<dbReference type="PROSITE" id="PS00336">
    <property type="entry name" value="BETA_LACTAMASE_C"/>
    <property type="match status" value="1"/>
</dbReference>
<name>A0ABN7JML6_9HYPH</name>
<dbReference type="PANTHER" id="PTHR46825">
    <property type="entry name" value="D-ALANYL-D-ALANINE-CARBOXYPEPTIDASE/ENDOPEPTIDASE AMPH"/>
    <property type="match status" value="1"/>
</dbReference>
<keyword evidence="7" id="KW-0732">Signal</keyword>
<feature type="domain" description="Beta-lactamase-related" evidence="8">
    <location>
        <begin position="37"/>
        <end position="380"/>
    </location>
</feature>
<dbReference type="InterPro" id="IPR001586">
    <property type="entry name" value="Beta-lactam_class-C_AS"/>
</dbReference>
<proteinExistence type="inferred from homology"/>
<dbReference type="Pfam" id="PF00144">
    <property type="entry name" value="Beta-lactamase"/>
    <property type="match status" value="1"/>
</dbReference>
<comment type="caution">
    <text evidence="9">The sequence shown here is derived from an EMBL/GenBank/DDBJ whole genome shotgun (WGS) entry which is preliminary data.</text>
</comment>
<evidence type="ECO:0000256" key="2">
    <source>
        <dbReference type="ARBA" id="ARBA00007840"/>
    </source>
</evidence>
<dbReference type="InterPro" id="IPR050491">
    <property type="entry name" value="AmpC-like"/>
</dbReference>
<dbReference type="PANTHER" id="PTHR46825:SF8">
    <property type="entry name" value="BETA-LACTAMASE-RELATED"/>
    <property type="match status" value="1"/>
</dbReference>
<evidence type="ECO:0000256" key="5">
    <source>
        <dbReference type="ARBA" id="ARBA00023251"/>
    </source>
</evidence>
<dbReference type="RefSeq" id="WP_142592619.1">
    <property type="nucleotide sequence ID" value="NZ_CABFWF030000011.1"/>
</dbReference>
<dbReference type="Proteomes" id="UP000606921">
    <property type="component" value="Unassembled WGS sequence"/>
</dbReference>
<organism evidence="9 10">
    <name type="scientific">Pseudorhizobium endolithicum</name>
    <dbReference type="NCBI Taxonomy" id="1191678"/>
    <lineage>
        <taxon>Bacteria</taxon>
        <taxon>Pseudomonadati</taxon>
        <taxon>Pseudomonadota</taxon>
        <taxon>Alphaproteobacteria</taxon>
        <taxon>Hyphomicrobiales</taxon>
        <taxon>Rhizobiaceae</taxon>
        <taxon>Rhizobium/Agrobacterium group</taxon>
        <taxon>Pseudorhizobium</taxon>
    </lineage>
</organism>
<evidence type="ECO:0000256" key="7">
    <source>
        <dbReference type="SAM" id="SignalP"/>
    </source>
</evidence>
<dbReference type="InterPro" id="IPR058136">
    <property type="entry name" value="AmpC"/>
</dbReference>
<dbReference type="NCBIfam" id="NF033085">
    <property type="entry name" value="bla_class_C"/>
    <property type="match status" value="1"/>
</dbReference>